<evidence type="ECO:0000256" key="1">
    <source>
        <dbReference type="SAM" id="MobiDB-lite"/>
    </source>
</evidence>
<evidence type="ECO:0000313" key="2">
    <source>
        <dbReference type="EMBL" id="KAG5171996.1"/>
    </source>
</evidence>
<dbReference type="EMBL" id="JAFIQS010000003">
    <property type="protein sequence ID" value="KAG5171996.1"/>
    <property type="molecule type" value="Genomic_DNA"/>
</dbReference>
<proteinExistence type="predicted"/>
<reference evidence="2" key="1">
    <citation type="submission" date="2021-02" db="EMBL/GenBank/DDBJ databases">
        <title>Psilocybe cubensis genome.</title>
        <authorList>
            <person name="Mckernan K.J."/>
            <person name="Crawford S."/>
            <person name="Trippe A."/>
            <person name="Kane L.T."/>
            <person name="Mclaughlin S."/>
        </authorList>
    </citation>
    <scope>NUCLEOTIDE SEQUENCE [LARGE SCALE GENOMIC DNA]</scope>
    <source>
        <strain evidence="2">MGC-MH-2018</strain>
    </source>
</reference>
<protein>
    <submittedName>
        <fullName evidence="2">Uncharacterized protein</fullName>
    </submittedName>
</protein>
<feature type="region of interest" description="Disordered" evidence="1">
    <location>
        <begin position="25"/>
        <end position="62"/>
    </location>
</feature>
<organism evidence="2">
    <name type="scientific">Psilocybe cubensis</name>
    <name type="common">Psychedelic mushroom</name>
    <name type="synonym">Stropharia cubensis</name>
    <dbReference type="NCBI Taxonomy" id="181762"/>
    <lineage>
        <taxon>Eukaryota</taxon>
        <taxon>Fungi</taxon>
        <taxon>Dikarya</taxon>
        <taxon>Basidiomycota</taxon>
        <taxon>Agaricomycotina</taxon>
        <taxon>Agaricomycetes</taxon>
        <taxon>Agaricomycetidae</taxon>
        <taxon>Agaricales</taxon>
        <taxon>Agaricineae</taxon>
        <taxon>Strophariaceae</taxon>
        <taxon>Psilocybe</taxon>
    </lineage>
</organism>
<comment type="caution">
    <text evidence="2">The sequence shown here is derived from an EMBL/GenBank/DDBJ whole genome shotgun (WGS) entry which is preliminary data.</text>
</comment>
<gene>
    <name evidence="2" type="ORF">JR316_004085</name>
</gene>
<dbReference type="AlphaFoldDB" id="A0A8H8CNK1"/>
<sequence length="111" mass="12281">MTSLHDEHLNDSRYSHDITIENVRSSRADSMSSTSKEKYTVHSTIEAASTKDKEEGEVEDDYPDGGTRAWLILAGAMCNTFSTREGIAVLDLVPPYFFLDTRSGDAFVQGS</sequence>
<name>A0A8H8CNK1_PSICU</name>
<accession>A0A8H8CNK1</accession>